<dbReference type="SMART" id="SM01361">
    <property type="entry name" value="A2M_recep"/>
    <property type="match status" value="1"/>
</dbReference>
<keyword evidence="5" id="KW-0882">Thioester bond</keyword>
<proteinExistence type="inferred from homology"/>
<dbReference type="Gene3D" id="1.50.10.20">
    <property type="match status" value="1"/>
</dbReference>
<dbReference type="Pfam" id="PF17791">
    <property type="entry name" value="MG3"/>
    <property type="match status" value="1"/>
</dbReference>
<evidence type="ECO:0000256" key="1">
    <source>
        <dbReference type="ARBA" id="ARBA00010952"/>
    </source>
</evidence>
<dbReference type="Pfam" id="PF07703">
    <property type="entry name" value="A2M_BRD"/>
    <property type="match status" value="1"/>
</dbReference>
<dbReference type="InterPro" id="IPR036595">
    <property type="entry name" value="A-macroglobulin_rcpt-bd_sf"/>
</dbReference>
<keyword evidence="3 7" id="KW-0732">Signal</keyword>
<evidence type="ECO:0000256" key="5">
    <source>
        <dbReference type="ARBA" id="ARBA00022966"/>
    </source>
</evidence>
<evidence type="ECO:0000313" key="11">
    <source>
        <dbReference type="EMBL" id="CAL1537929.1"/>
    </source>
</evidence>
<keyword evidence="6" id="KW-1015">Disulfide bond</keyword>
<evidence type="ECO:0000259" key="9">
    <source>
        <dbReference type="SMART" id="SM01360"/>
    </source>
</evidence>
<feature type="domain" description="Alpha-2-macroglobulin" evidence="9">
    <location>
        <begin position="723"/>
        <end position="814"/>
    </location>
</feature>
<comment type="caution">
    <text evidence="11">The sequence shown here is derived from an EMBL/GenBank/DDBJ whole genome shotgun (WGS) entry which is preliminary data.</text>
</comment>
<reference evidence="11 12" key="1">
    <citation type="submission" date="2024-04" db="EMBL/GenBank/DDBJ databases">
        <authorList>
            <consortium name="Genoscope - CEA"/>
            <person name="William W."/>
        </authorList>
    </citation>
    <scope>NUCLEOTIDE SEQUENCE [LARGE SCALE GENOMIC DNA]</scope>
</reference>
<accession>A0AAV2HUS9</accession>
<dbReference type="Proteomes" id="UP001497497">
    <property type="component" value="Unassembled WGS sequence"/>
</dbReference>
<comment type="similarity">
    <text evidence="1">Belongs to the protease inhibitor I39 (alpha-2-macroglobulin) family.</text>
</comment>
<evidence type="ECO:0000313" key="12">
    <source>
        <dbReference type="Proteomes" id="UP001497497"/>
    </source>
</evidence>
<dbReference type="InterPro" id="IPR011625">
    <property type="entry name" value="A2M_N_BRD"/>
</dbReference>
<organism evidence="11 12">
    <name type="scientific">Lymnaea stagnalis</name>
    <name type="common">Great pond snail</name>
    <name type="synonym">Helix stagnalis</name>
    <dbReference type="NCBI Taxonomy" id="6523"/>
    <lineage>
        <taxon>Eukaryota</taxon>
        <taxon>Metazoa</taxon>
        <taxon>Spiralia</taxon>
        <taxon>Lophotrochozoa</taxon>
        <taxon>Mollusca</taxon>
        <taxon>Gastropoda</taxon>
        <taxon>Heterobranchia</taxon>
        <taxon>Euthyneura</taxon>
        <taxon>Panpulmonata</taxon>
        <taxon>Hygrophila</taxon>
        <taxon>Lymnaeoidea</taxon>
        <taxon>Lymnaeidae</taxon>
        <taxon>Lymnaea</taxon>
    </lineage>
</organism>
<dbReference type="SMART" id="SM01419">
    <property type="entry name" value="Thiol-ester_cl"/>
    <property type="match status" value="1"/>
</dbReference>
<evidence type="ECO:0000256" key="7">
    <source>
        <dbReference type="SAM" id="SignalP"/>
    </source>
</evidence>
<gene>
    <name evidence="11" type="ORF">GSLYS_00011771001</name>
</gene>
<evidence type="ECO:0000256" key="4">
    <source>
        <dbReference type="ARBA" id="ARBA00022900"/>
    </source>
</evidence>
<dbReference type="Gene3D" id="2.60.40.690">
    <property type="entry name" value="Alpha-macroglobulin, receptor-binding domain"/>
    <property type="match status" value="1"/>
</dbReference>
<dbReference type="SUPFAM" id="SSF81296">
    <property type="entry name" value="E set domains"/>
    <property type="match status" value="1"/>
</dbReference>
<feature type="signal peptide" evidence="7">
    <location>
        <begin position="1"/>
        <end position="19"/>
    </location>
</feature>
<dbReference type="InterPro" id="IPR009048">
    <property type="entry name" value="A-macroglobulin_rcpt-bd"/>
</dbReference>
<feature type="domain" description="Alpha-macroglobulin receptor-binding" evidence="10">
    <location>
        <begin position="1360"/>
        <end position="1444"/>
    </location>
</feature>
<dbReference type="Gene3D" id="2.60.40.1930">
    <property type="match status" value="2"/>
</dbReference>
<evidence type="ECO:0000259" key="10">
    <source>
        <dbReference type="SMART" id="SM01361"/>
    </source>
</evidence>
<keyword evidence="4" id="KW-0722">Serine protease inhibitor</keyword>
<dbReference type="Pfam" id="PF07678">
    <property type="entry name" value="TED_complement"/>
    <property type="match status" value="1"/>
</dbReference>
<dbReference type="PANTHER" id="PTHR11412:SF136">
    <property type="entry name" value="CD109 ANTIGEN"/>
    <property type="match status" value="1"/>
</dbReference>
<dbReference type="GO" id="GO:0004867">
    <property type="term" value="F:serine-type endopeptidase inhibitor activity"/>
    <property type="evidence" value="ECO:0007669"/>
    <property type="project" value="UniProtKB-KW"/>
</dbReference>
<dbReference type="InterPro" id="IPR011626">
    <property type="entry name" value="Alpha-macroglobulin_TED"/>
</dbReference>
<dbReference type="Gene3D" id="2.60.40.10">
    <property type="entry name" value="Immunoglobulins"/>
    <property type="match status" value="2"/>
</dbReference>
<dbReference type="GO" id="GO:0005615">
    <property type="term" value="C:extracellular space"/>
    <property type="evidence" value="ECO:0007669"/>
    <property type="project" value="InterPro"/>
</dbReference>
<dbReference type="Pfam" id="PF07677">
    <property type="entry name" value="A2M_recep"/>
    <property type="match status" value="1"/>
</dbReference>
<feature type="chain" id="PRO_5043472211" evidence="7">
    <location>
        <begin position="20"/>
        <end position="1467"/>
    </location>
</feature>
<dbReference type="Gene3D" id="2.20.130.20">
    <property type="match status" value="1"/>
</dbReference>
<keyword evidence="12" id="KW-1185">Reference proteome</keyword>
<name>A0AAV2HUS9_LYMST</name>
<dbReference type="InterPro" id="IPR013783">
    <property type="entry name" value="Ig-like_fold"/>
</dbReference>
<dbReference type="InterPro" id="IPR002890">
    <property type="entry name" value="MG2"/>
</dbReference>
<dbReference type="SUPFAM" id="SSF48239">
    <property type="entry name" value="Terpenoid cyclases/Protein prenyltransferases"/>
    <property type="match status" value="1"/>
</dbReference>
<evidence type="ECO:0000259" key="8">
    <source>
        <dbReference type="SMART" id="SM01359"/>
    </source>
</evidence>
<dbReference type="Pfam" id="PF00207">
    <property type="entry name" value="A2M"/>
    <property type="match status" value="1"/>
</dbReference>
<dbReference type="InterPro" id="IPR041555">
    <property type="entry name" value="MG3"/>
</dbReference>
<dbReference type="SMART" id="SM01360">
    <property type="entry name" value="A2M"/>
    <property type="match status" value="1"/>
</dbReference>
<dbReference type="InterPro" id="IPR047565">
    <property type="entry name" value="Alpha-macroglob_thiol-ester_cl"/>
</dbReference>
<dbReference type="PANTHER" id="PTHR11412">
    <property type="entry name" value="MACROGLOBULIN / COMPLEMENT"/>
    <property type="match status" value="1"/>
</dbReference>
<dbReference type="Gene3D" id="2.60.120.1540">
    <property type="match status" value="1"/>
</dbReference>
<dbReference type="SUPFAM" id="SSF49410">
    <property type="entry name" value="Alpha-macroglobulin receptor domain"/>
    <property type="match status" value="1"/>
</dbReference>
<protein>
    <submittedName>
        <fullName evidence="11">Uncharacterized protein</fullName>
    </submittedName>
</protein>
<dbReference type="Gene3D" id="6.20.50.160">
    <property type="match status" value="1"/>
</dbReference>
<dbReference type="InterPro" id="IPR014756">
    <property type="entry name" value="Ig_E-set"/>
</dbReference>
<dbReference type="InterPro" id="IPR019742">
    <property type="entry name" value="MacrogloblnA2_CS"/>
</dbReference>
<evidence type="ECO:0000256" key="6">
    <source>
        <dbReference type="ARBA" id="ARBA00023157"/>
    </source>
</evidence>
<dbReference type="InterPro" id="IPR008930">
    <property type="entry name" value="Terpenoid_cyclase/PrenylTrfase"/>
</dbReference>
<dbReference type="Gene3D" id="2.60.40.1940">
    <property type="match status" value="1"/>
</dbReference>
<dbReference type="InterPro" id="IPR001599">
    <property type="entry name" value="Macroglobln_a2"/>
</dbReference>
<dbReference type="Pfam" id="PF01835">
    <property type="entry name" value="MG2"/>
    <property type="match status" value="1"/>
</dbReference>
<keyword evidence="2" id="KW-0646">Protease inhibitor</keyword>
<dbReference type="SMART" id="SM01359">
    <property type="entry name" value="A2M_N_2"/>
    <property type="match status" value="1"/>
</dbReference>
<feature type="domain" description="Alpha-2-macroglobulin bait region" evidence="8">
    <location>
        <begin position="466"/>
        <end position="601"/>
    </location>
</feature>
<dbReference type="EMBL" id="CAXITT010000279">
    <property type="protein sequence ID" value="CAL1537929.1"/>
    <property type="molecule type" value="Genomic_DNA"/>
</dbReference>
<dbReference type="InterPro" id="IPR050473">
    <property type="entry name" value="A2M/Complement_sys"/>
</dbReference>
<sequence>MEQGMLMLLIFLSFAGAYGETGTYFITAPQTIYRGGIFDISIDILKDNVSVPVEASLQDSVYNSVHNRYDVVTLQTMKGNFIKGVTGTLSFAIDANITCNTCSLRLKGQGPLQFEASTTLQLSYRSVSILIQTDKAIYKPTETVRFRALAVFPDLSLYAGKFNVHILDPSGNKIKILKGLQGLSGVVEDNIVLSDQPQFGTWSISAFLEDFTDIESQSFEVAEYDLPRFEVIVELPPYGLVEDSVLTGKVKAKYTFGQPVVGMVELHVGRNVQLRPNECGRSQVQTTQIAFEINGESSFTIPKEDIQRVVGIYDNSEARITAFVTEASTGVKLNGSSVIKFYQNKFSVKFLDSTPNVFKPGLQYTAFVQVSSPDNMPPTEGNNVISAYTLVNYQQKLPDQSLYGTHIFTGSYPLLGQNLTLPANGVLPIDIDIPKNATSITIKVTFGSISDTRTVEKTYSKSENYIQASLLEKNIKSGNDVTVRVVGTEPLNKLTYQVLSRGSVVATAMLDGNGKRDFTFKLLVTPSMAPTARLVIYYDRSEDEIVVDSLVFNVAGLFENKVSINFNVNETKPGESVDVILTADPDSQVHILAVDQSVLLLKSGNDITPDKVNDAMSDFDSGSKPKNSEYALSSSAKSAHDVFYNIGLKTLTDVTLTAPQTYQRPQIGLRGPMGSSNFLRSGMERTKVAFDDVHLMYFSAEYDMDMSEQLQVVKSFRNVFPEAWLWKSTEIGPDGKAILKTTAPDTITSWVASAFSTSLTSGLGVAPFTSLLKVFRPFFVSLTYPRSVTRHEQFVVQATVFNYLPSDLEVKVTLKGQIEFKSIIIYENGTEILVSGNQETAVTVKSGEQGVAYFPMLSTALGVVDIEVSAQSTAAADGLSRQIIVKPEGAPVSYNSPVFVNIDSNSTQKFEKSVTFTLPPSVVVGSERTRVKATGDLIGSSLSSLTSLITFPTGCGEQSLAKFAPDLYIAQYLNATGQLRDAMKRNIIDVLEAGYQRQLTYRRFDGGFSPFGNYDETGSTWLTALTFRILSEASEFIYVDPLILSTSVMWIIDRQNLEGSFNEFGKVLDKNTQGTGTGPALTAFVLLSLLDAENFVEKEACMKEGGFRCYYFERWGNATEKARTNLENLVASNAIGDQFPLALVSYALSKAKSPASNTALEKLLTFSQSGGGLLHWEANSTTVEPMQSHYFKWRPPRIQARPIDILITSYAILTYTELGRIDEALPAVRWLTTQRNAQGGFSSSQDTVVGLQALSAFAAKSLRPETDLNIVVTAPTPLATFSVTRENALSLQTKELSGAPQELSISASGTGFALVDVDYSFNVASEVTTPSFDVSTVLLDDGINSFNLMICTKWLLKKETGMVVQEISIPSGFQPDLSTLGNVAGLKRSERKGGVVAIYFDKIGSSSLCYSLRMVRESKVAKSQSSYVKTFSYYSPDDQSTVFYLPKALRDSNICDVCVGCCPWLLQ</sequence>
<evidence type="ECO:0000256" key="3">
    <source>
        <dbReference type="ARBA" id="ARBA00022729"/>
    </source>
</evidence>
<evidence type="ECO:0000256" key="2">
    <source>
        <dbReference type="ARBA" id="ARBA00022690"/>
    </source>
</evidence>
<dbReference type="PROSITE" id="PS00477">
    <property type="entry name" value="ALPHA_2_MACROGLOBULIN"/>
    <property type="match status" value="1"/>
</dbReference>